<dbReference type="RefSeq" id="WP_183668314.1">
    <property type="nucleotide sequence ID" value="NZ_BMPB01000006.1"/>
</dbReference>
<feature type="transmembrane region" description="Helical" evidence="1">
    <location>
        <begin position="167"/>
        <end position="184"/>
    </location>
</feature>
<sequence length="227" mass="25403">MEYVVGILLGFIALNFLLKIGFYESFYGILAAGVACSLFILAIWPWATEQSKTQIADFLASPARMQDAAVMITIESTVMIAFCFDCFAGFRRHDTFFKRNLTRILKYYPGLLIMLVLAYTLTQTIFAFPGISFHRMAWSFAAISGIGVVGAGWFLKKYLGDRSLRLELLFVTNLFIILTGIIATENGKTSYESVSNVNIYATLVTLGIFVTGALIGFIWKMIKKTRI</sequence>
<feature type="transmembrane region" description="Helical" evidence="1">
    <location>
        <begin position="137"/>
        <end position="155"/>
    </location>
</feature>
<feature type="transmembrane region" description="Helical" evidence="1">
    <location>
        <begin position="6"/>
        <end position="22"/>
    </location>
</feature>
<name>A0ABR6KHK8_9BACT</name>
<accession>A0ABR6KHK8</accession>
<reference evidence="2 3" key="1">
    <citation type="submission" date="2020-08" db="EMBL/GenBank/DDBJ databases">
        <title>Genomic Encyclopedia of Type Strains, Phase IV (KMG-IV): sequencing the most valuable type-strain genomes for metagenomic binning, comparative biology and taxonomic classification.</title>
        <authorList>
            <person name="Goeker M."/>
        </authorList>
    </citation>
    <scope>NUCLEOTIDE SEQUENCE [LARGE SCALE GENOMIC DNA]</scope>
    <source>
        <strain evidence="2 3">DSM 102983</strain>
    </source>
</reference>
<feature type="transmembrane region" description="Helical" evidence="1">
    <location>
        <begin position="111"/>
        <end position="131"/>
    </location>
</feature>
<keyword evidence="1" id="KW-1133">Transmembrane helix</keyword>
<keyword evidence="1" id="KW-0472">Membrane</keyword>
<evidence type="ECO:0000256" key="1">
    <source>
        <dbReference type="SAM" id="Phobius"/>
    </source>
</evidence>
<organism evidence="2 3">
    <name type="scientific">Parabacteroides faecis</name>
    <dbReference type="NCBI Taxonomy" id="1217282"/>
    <lineage>
        <taxon>Bacteria</taxon>
        <taxon>Pseudomonadati</taxon>
        <taxon>Bacteroidota</taxon>
        <taxon>Bacteroidia</taxon>
        <taxon>Bacteroidales</taxon>
        <taxon>Tannerellaceae</taxon>
        <taxon>Parabacteroides</taxon>
    </lineage>
</organism>
<feature type="transmembrane region" description="Helical" evidence="1">
    <location>
        <begin position="199"/>
        <end position="219"/>
    </location>
</feature>
<dbReference type="Proteomes" id="UP000533637">
    <property type="component" value="Unassembled WGS sequence"/>
</dbReference>
<feature type="transmembrane region" description="Helical" evidence="1">
    <location>
        <begin position="29"/>
        <end position="48"/>
    </location>
</feature>
<dbReference type="EMBL" id="JACHOC010000001">
    <property type="protein sequence ID" value="MBB4620279.1"/>
    <property type="molecule type" value="Genomic_DNA"/>
</dbReference>
<keyword evidence="1" id="KW-0812">Transmembrane</keyword>
<comment type="caution">
    <text evidence="2">The sequence shown here is derived from an EMBL/GenBank/DDBJ whole genome shotgun (WGS) entry which is preliminary data.</text>
</comment>
<evidence type="ECO:0008006" key="4">
    <source>
        <dbReference type="Google" id="ProtNLM"/>
    </source>
</evidence>
<keyword evidence="3" id="KW-1185">Reference proteome</keyword>
<evidence type="ECO:0000313" key="2">
    <source>
        <dbReference type="EMBL" id="MBB4620279.1"/>
    </source>
</evidence>
<proteinExistence type="predicted"/>
<feature type="transmembrane region" description="Helical" evidence="1">
    <location>
        <begin position="68"/>
        <end position="90"/>
    </location>
</feature>
<protein>
    <recommendedName>
        <fullName evidence="4">Transmembrane protein</fullName>
    </recommendedName>
</protein>
<evidence type="ECO:0000313" key="3">
    <source>
        <dbReference type="Proteomes" id="UP000533637"/>
    </source>
</evidence>
<gene>
    <name evidence="2" type="ORF">GGQ57_000153</name>
</gene>